<dbReference type="AlphaFoldDB" id="A0A919A3Z6"/>
<dbReference type="Proteomes" id="UP000608024">
    <property type="component" value="Unassembled WGS sequence"/>
</dbReference>
<reference evidence="1" key="1">
    <citation type="journal article" date="2014" name="Int. J. Syst. Evol. Microbiol.">
        <title>Complete genome sequence of Corynebacterium casei LMG S-19264T (=DSM 44701T), isolated from a smear-ripened cheese.</title>
        <authorList>
            <consortium name="US DOE Joint Genome Institute (JGI-PGF)"/>
            <person name="Walter F."/>
            <person name="Albersmeier A."/>
            <person name="Kalinowski J."/>
            <person name="Ruckert C."/>
        </authorList>
    </citation>
    <scope>NUCLEOTIDE SEQUENCE</scope>
    <source>
        <strain evidence="1">JCM 4784</strain>
    </source>
</reference>
<organism evidence="1 2">
    <name type="scientific">Streptomyces longispororuber</name>
    <dbReference type="NCBI Taxonomy" id="68230"/>
    <lineage>
        <taxon>Bacteria</taxon>
        <taxon>Bacillati</taxon>
        <taxon>Actinomycetota</taxon>
        <taxon>Actinomycetes</taxon>
        <taxon>Kitasatosporales</taxon>
        <taxon>Streptomycetaceae</taxon>
        <taxon>Streptomyces</taxon>
    </lineage>
</organism>
<proteinExistence type="predicted"/>
<gene>
    <name evidence="1" type="ORF">GCM10018785_62590</name>
</gene>
<keyword evidence="2" id="KW-1185">Reference proteome</keyword>
<accession>A0A919A3Z6</accession>
<name>A0A919A3Z6_9ACTN</name>
<evidence type="ECO:0000313" key="2">
    <source>
        <dbReference type="Proteomes" id="UP000608024"/>
    </source>
</evidence>
<evidence type="ECO:0000313" key="1">
    <source>
        <dbReference type="EMBL" id="GHE86321.1"/>
    </source>
</evidence>
<sequence length="68" mass="7087">MTTAMLLEDAPSLDLSDFDLEIQLTGTGDVNSPLAPEAGFTNITCPEGPILTSGHFAVNNMMGPICCS</sequence>
<reference evidence="1" key="2">
    <citation type="submission" date="2020-09" db="EMBL/GenBank/DDBJ databases">
        <authorList>
            <person name="Sun Q."/>
            <person name="Ohkuma M."/>
        </authorList>
    </citation>
    <scope>NUCLEOTIDE SEQUENCE</scope>
    <source>
        <strain evidence="1">JCM 4784</strain>
    </source>
</reference>
<comment type="caution">
    <text evidence="1">The sequence shown here is derived from an EMBL/GenBank/DDBJ whole genome shotgun (WGS) entry which is preliminary data.</text>
</comment>
<dbReference type="EMBL" id="BNBT01000144">
    <property type="protein sequence ID" value="GHE86321.1"/>
    <property type="molecule type" value="Genomic_DNA"/>
</dbReference>
<protein>
    <submittedName>
        <fullName evidence="1">Uncharacterized protein</fullName>
    </submittedName>
</protein>